<dbReference type="InterPro" id="IPR025617">
    <property type="entry name" value="YqzL"/>
</dbReference>
<organism evidence="1 2">
    <name type="scientific">Holtiella tumoricola</name>
    <dbReference type="NCBI Taxonomy" id="3018743"/>
    <lineage>
        <taxon>Bacteria</taxon>
        <taxon>Bacillati</taxon>
        <taxon>Bacillota</taxon>
        <taxon>Clostridia</taxon>
        <taxon>Lachnospirales</taxon>
        <taxon>Cellulosilyticaceae</taxon>
        <taxon>Holtiella</taxon>
    </lineage>
</organism>
<keyword evidence="2" id="KW-1185">Reference proteome</keyword>
<dbReference type="Proteomes" id="UP001169242">
    <property type="component" value="Unassembled WGS sequence"/>
</dbReference>
<protein>
    <submittedName>
        <fullName evidence="1">YqzL family protein</fullName>
    </submittedName>
</protein>
<proteinExistence type="predicted"/>
<gene>
    <name evidence="1" type="ORF">PBV87_19665</name>
</gene>
<sequence length="39" mass="4726">MLNHLWKCFETTGDIATYLEFKEYEKTRSSLLEKRVDET</sequence>
<name>A0AA42DSL9_9FIRM</name>
<evidence type="ECO:0000313" key="2">
    <source>
        <dbReference type="Proteomes" id="UP001169242"/>
    </source>
</evidence>
<dbReference type="EMBL" id="JAQIFT010000068">
    <property type="protein sequence ID" value="MDA3733692.1"/>
    <property type="molecule type" value="Genomic_DNA"/>
</dbReference>
<accession>A0AA42DSL9</accession>
<dbReference type="Pfam" id="PF14006">
    <property type="entry name" value="YqzL"/>
    <property type="match status" value="1"/>
</dbReference>
<evidence type="ECO:0000313" key="1">
    <source>
        <dbReference type="EMBL" id="MDA3733692.1"/>
    </source>
</evidence>
<dbReference type="RefSeq" id="WP_082238827.1">
    <property type="nucleotide sequence ID" value="NZ_JAQIFT010000068.1"/>
</dbReference>
<dbReference type="AlphaFoldDB" id="A0AA42DSL9"/>
<comment type="caution">
    <text evidence="1">The sequence shown here is derived from an EMBL/GenBank/DDBJ whole genome shotgun (WGS) entry which is preliminary data.</text>
</comment>
<reference evidence="1" key="1">
    <citation type="journal article" date="2023" name="Int. J. Syst. Evol. Microbiol.">
        <title>&lt;i&gt;Holtiella tumoricola&lt;/i&gt; gen. nov. sp. nov., isolated from a human clinical sample.</title>
        <authorList>
            <person name="Allen-Vercoe E."/>
            <person name="Daigneault M.C."/>
            <person name="Vancuren S.J."/>
            <person name="Cochrane K."/>
            <person name="O'Neal L.L."/>
            <person name="Sankaranarayanan K."/>
            <person name="Lawson P.A."/>
        </authorList>
    </citation>
    <scope>NUCLEOTIDE SEQUENCE</scope>
    <source>
        <strain evidence="1">CC70A</strain>
    </source>
</reference>